<evidence type="ECO:0000259" key="1">
    <source>
        <dbReference type="Pfam" id="PF07463"/>
    </source>
</evidence>
<dbReference type="EMBL" id="QFCQ01000008">
    <property type="protein sequence ID" value="RDW14414.1"/>
    <property type="molecule type" value="Genomic_DNA"/>
</dbReference>
<proteinExistence type="predicted"/>
<dbReference type="Pfam" id="PF07463">
    <property type="entry name" value="NUMOD4"/>
    <property type="match status" value="1"/>
</dbReference>
<reference evidence="2 3" key="1">
    <citation type="submission" date="2018-05" db="EMBL/GenBank/DDBJ databases">
        <title>Whole genome sequencing of Paracoccus thiocyanatus SST.</title>
        <authorList>
            <person name="Ghosh W."/>
            <person name="Rameez M.J."/>
            <person name="Roy C."/>
        </authorList>
    </citation>
    <scope>NUCLEOTIDE SEQUENCE [LARGE SCALE GENOMIC DNA]</scope>
    <source>
        <strain evidence="2 3">SST</strain>
    </source>
</reference>
<evidence type="ECO:0000313" key="2">
    <source>
        <dbReference type="EMBL" id="RDW14414.1"/>
    </source>
</evidence>
<comment type="caution">
    <text evidence="2">The sequence shown here is derived from an EMBL/GenBank/DDBJ whole genome shotgun (WGS) entry which is preliminary data.</text>
</comment>
<dbReference type="AlphaFoldDB" id="A0A3D8PEE7"/>
<dbReference type="Gene3D" id="3.90.75.20">
    <property type="match status" value="1"/>
</dbReference>
<dbReference type="GO" id="GO:0016788">
    <property type="term" value="F:hydrolase activity, acting on ester bonds"/>
    <property type="evidence" value="ECO:0007669"/>
    <property type="project" value="InterPro"/>
</dbReference>
<dbReference type="InterPro" id="IPR044925">
    <property type="entry name" value="His-Me_finger_sf"/>
</dbReference>
<protein>
    <recommendedName>
        <fullName evidence="1">NUMOD4 domain-containing protein</fullName>
    </recommendedName>
</protein>
<sequence>MPLVHVDATACRKLWIAVLAEMWNVALFDGLGAIPAGVGEVAAADRWFGTRDFRAVCALAGLDDEKVLDAYRRAKAVGDARPAGIFARKNRVPRRAVAPPNGAEVWREVSGFPAYDVSNMGRVRSWLRRGVGSQRIIDRRREPRILRGENGLEVRLCDLDGGLHSRRIHLLVLEAFIGPAPRGASAIWLDGDRRNNAASNLAWSAGRGVAA</sequence>
<accession>A0A3D8PEE7</accession>
<dbReference type="InterPro" id="IPR010902">
    <property type="entry name" value="NUMOD4"/>
</dbReference>
<feature type="domain" description="NUMOD4" evidence="1">
    <location>
        <begin position="104"/>
        <end position="145"/>
    </location>
</feature>
<dbReference type="SUPFAM" id="SSF54060">
    <property type="entry name" value="His-Me finger endonucleases"/>
    <property type="match status" value="1"/>
</dbReference>
<name>A0A3D8PEE7_9RHOB</name>
<gene>
    <name evidence="2" type="ORF">DIE28_02605</name>
</gene>
<keyword evidence="3" id="KW-1185">Reference proteome</keyword>
<evidence type="ECO:0000313" key="3">
    <source>
        <dbReference type="Proteomes" id="UP000256679"/>
    </source>
</evidence>
<dbReference type="Proteomes" id="UP000256679">
    <property type="component" value="Unassembled WGS sequence"/>
</dbReference>
<organism evidence="2 3">
    <name type="scientific">Paracoccus thiocyanatus</name>
    <dbReference type="NCBI Taxonomy" id="34006"/>
    <lineage>
        <taxon>Bacteria</taxon>
        <taxon>Pseudomonadati</taxon>
        <taxon>Pseudomonadota</taxon>
        <taxon>Alphaproteobacteria</taxon>
        <taxon>Rhodobacterales</taxon>
        <taxon>Paracoccaceae</taxon>
        <taxon>Paracoccus</taxon>
    </lineage>
</organism>